<feature type="region of interest" description="Disordered" evidence="1">
    <location>
        <begin position="143"/>
        <end position="162"/>
    </location>
</feature>
<protein>
    <submittedName>
        <fullName evidence="4">Zinc-ribbon domain-containing protein</fullName>
    </submittedName>
</protein>
<comment type="caution">
    <text evidence="4">The sequence shown here is derived from an EMBL/GenBank/DDBJ whole genome shotgun (WGS) entry which is preliminary data.</text>
</comment>
<reference evidence="4 5" key="1">
    <citation type="submission" date="2019-10" db="EMBL/GenBank/DDBJ databases">
        <title>Bifidobacterium from non-human primates.</title>
        <authorList>
            <person name="Modesto M."/>
        </authorList>
    </citation>
    <scope>NUCLEOTIDE SEQUENCE [LARGE SCALE GENOMIC DNA]</scope>
    <source>
        <strain evidence="4 5">SMA1</strain>
    </source>
</reference>
<proteinExistence type="predicted"/>
<feature type="compositionally biased region" description="Basic and acidic residues" evidence="1">
    <location>
        <begin position="364"/>
        <end position="373"/>
    </location>
</feature>
<keyword evidence="2" id="KW-0812">Transmembrane</keyword>
<evidence type="ECO:0000259" key="3">
    <source>
        <dbReference type="Pfam" id="PF13240"/>
    </source>
</evidence>
<feature type="compositionally biased region" description="Basic and acidic residues" evidence="1">
    <location>
        <begin position="64"/>
        <end position="75"/>
    </location>
</feature>
<feature type="region of interest" description="Disordered" evidence="1">
    <location>
        <begin position="45"/>
        <end position="106"/>
    </location>
</feature>
<evidence type="ECO:0000256" key="1">
    <source>
        <dbReference type="SAM" id="MobiDB-lite"/>
    </source>
</evidence>
<evidence type="ECO:0000313" key="4">
    <source>
        <dbReference type="EMBL" id="NEH12548.1"/>
    </source>
</evidence>
<sequence>MSQFCHKCGAEVPNDSLFCPKCGAKLDSIAEKNEVHDPADVSVVEQRQSDGVEEFDVESDGEIDQGRHDVVDESARNATSNADAEDPHWWNRSDNQADQAAEAAREQRVEQREQKWNRRRIIVIAVAALIVIAVIVGAVLSSRSNKQPNKSQEASSGSESASKCVAVSQSSGSIYDRSCDSDSEDNPSATLRYLFKQLSSKTEDDESLQLGGRNTSTDGVPYLFISSTVENLNRMSGALWNFGYEIGTDPLSSDFIPMISQAIKAEGSDFLLKSSDFEKLTSLQYKVPYYRFTVKNHGDVILGLIAYGLDNSSQTHVDVFVYDADDLPDWMTDIHDSNQTNQSDSSTSSSSVTGGQDDSSSEPNADHGTPDDAVGYDKYKDYNCFVGVTGAVAPCSFVYKTMKDGDVNYLPFGMENNPDPSNSSGYIPVDENQNGIRDSDE</sequence>
<dbReference type="InterPro" id="IPR026870">
    <property type="entry name" value="Zinc_ribbon_dom"/>
</dbReference>
<keyword evidence="2" id="KW-0472">Membrane</keyword>
<dbReference type="Proteomes" id="UP000475155">
    <property type="component" value="Unassembled WGS sequence"/>
</dbReference>
<feature type="transmembrane region" description="Helical" evidence="2">
    <location>
        <begin position="121"/>
        <end position="140"/>
    </location>
</feature>
<organism evidence="4 5">
    <name type="scientific">Bifidobacterium saimiriisciurei</name>
    <dbReference type="NCBI Taxonomy" id="2661627"/>
    <lineage>
        <taxon>Bacteria</taxon>
        <taxon>Bacillati</taxon>
        <taxon>Actinomycetota</taxon>
        <taxon>Actinomycetes</taxon>
        <taxon>Bifidobacteriales</taxon>
        <taxon>Bifidobacteriaceae</taxon>
        <taxon>Bifidobacterium</taxon>
    </lineage>
</organism>
<evidence type="ECO:0000256" key="2">
    <source>
        <dbReference type="SAM" id="Phobius"/>
    </source>
</evidence>
<feature type="region of interest" description="Disordered" evidence="1">
    <location>
        <begin position="333"/>
        <end position="373"/>
    </location>
</feature>
<feature type="compositionally biased region" description="Low complexity" evidence="1">
    <location>
        <begin position="337"/>
        <end position="358"/>
    </location>
</feature>
<accession>A0ABX0CBT0</accession>
<dbReference type="RefSeq" id="WP_163200025.1">
    <property type="nucleotide sequence ID" value="NZ_WHZU01000030.1"/>
</dbReference>
<keyword evidence="2" id="KW-1133">Transmembrane helix</keyword>
<dbReference type="Pfam" id="PF13240">
    <property type="entry name" value="Zn_Ribbon_1"/>
    <property type="match status" value="1"/>
</dbReference>
<dbReference type="EMBL" id="WHZU01000030">
    <property type="protein sequence ID" value="NEH12548.1"/>
    <property type="molecule type" value="Genomic_DNA"/>
</dbReference>
<evidence type="ECO:0000313" key="5">
    <source>
        <dbReference type="Proteomes" id="UP000475155"/>
    </source>
</evidence>
<keyword evidence="5" id="KW-1185">Reference proteome</keyword>
<feature type="domain" description="Zinc-ribbon" evidence="3">
    <location>
        <begin position="4"/>
        <end position="26"/>
    </location>
</feature>
<feature type="compositionally biased region" description="Low complexity" evidence="1">
    <location>
        <begin position="151"/>
        <end position="162"/>
    </location>
</feature>
<feature type="region of interest" description="Disordered" evidence="1">
    <location>
        <begin position="413"/>
        <end position="441"/>
    </location>
</feature>
<name>A0ABX0CBT0_9BIFI</name>
<feature type="compositionally biased region" description="Acidic residues" evidence="1">
    <location>
        <begin position="51"/>
        <end position="63"/>
    </location>
</feature>
<feature type="compositionally biased region" description="Polar residues" evidence="1">
    <location>
        <begin position="418"/>
        <end position="441"/>
    </location>
</feature>
<gene>
    <name evidence="4" type="ORF">GFD18_10765</name>
</gene>